<comment type="caution">
    <text evidence="9">The sequence shown here is derived from an EMBL/GenBank/DDBJ whole genome shotgun (WGS) entry which is preliminary data.</text>
</comment>
<feature type="transmembrane region" description="Helical" evidence="8">
    <location>
        <begin position="211"/>
        <end position="230"/>
    </location>
</feature>
<evidence type="ECO:0000256" key="3">
    <source>
        <dbReference type="ARBA" id="ARBA00022448"/>
    </source>
</evidence>
<sequence length="255" mass="27186">MPTELELLQLLTLSLVGIATGWLNVVAGGGSLLSVPALLFMGLPAPVANGTNRIAILLQNVMATWTFFRQGLQDFKLSFSLSAMACIGALSGANVGVQLQGVWFDRLLALVMLLVLLSMLFQNNAKHATDPGPIKIGRLRYGAGHAAMLLVGFWGGLIQIGVGFILMPVLQRMFALDLVRVNAHKVFIVASYTLVALVVFAAQIDIAWEAGIALAVGTVVGGWLGAHSSIRQGQAWIRRVFLLCLIAMIGKLLLG</sequence>
<evidence type="ECO:0000256" key="5">
    <source>
        <dbReference type="ARBA" id="ARBA00022692"/>
    </source>
</evidence>
<feature type="transmembrane region" description="Helical" evidence="8">
    <location>
        <begin position="103"/>
        <end position="121"/>
    </location>
</feature>
<feature type="transmembrane region" description="Helical" evidence="8">
    <location>
        <begin position="77"/>
        <end position="97"/>
    </location>
</feature>
<dbReference type="PANTHER" id="PTHR30269:SF0">
    <property type="entry name" value="MEMBRANE TRANSPORTER PROTEIN YFCA-RELATED"/>
    <property type="match status" value="1"/>
</dbReference>
<dbReference type="EMBL" id="PDSH01000020">
    <property type="protein sequence ID" value="PIE23621.1"/>
    <property type="molecule type" value="Genomic_DNA"/>
</dbReference>
<proteinExistence type="inferred from homology"/>
<dbReference type="Pfam" id="PF01925">
    <property type="entry name" value="TauE"/>
    <property type="match status" value="1"/>
</dbReference>
<evidence type="ECO:0000256" key="4">
    <source>
        <dbReference type="ARBA" id="ARBA00022475"/>
    </source>
</evidence>
<keyword evidence="3" id="KW-0813">Transport</keyword>
<accession>A0A2G6JJJ6</accession>
<organism evidence="9 10">
    <name type="scientific">Neptuniibacter caesariensis</name>
    <dbReference type="NCBI Taxonomy" id="207954"/>
    <lineage>
        <taxon>Bacteria</taxon>
        <taxon>Pseudomonadati</taxon>
        <taxon>Pseudomonadota</taxon>
        <taxon>Gammaproteobacteria</taxon>
        <taxon>Oceanospirillales</taxon>
        <taxon>Oceanospirillaceae</taxon>
        <taxon>Neptuniibacter</taxon>
    </lineage>
</organism>
<keyword evidence="7 8" id="KW-0472">Membrane</keyword>
<feature type="transmembrane region" description="Helical" evidence="8">
    <location>
        <begin position="7"/>
        <end position="27"/>
    </location>
</feature>
<protein>
    <recommendedName>
        <fullName evidence="8">Probable membrane transporter protein</fullName>
    </recommendedName>
</protein>
<feature type="transmembrane region" description="Helical" evidence="8">
    <location>
        <begin position="186"/>
        <end position="204"/>
    </location>
</feature>
<keyword evidence="5 8" id="KW-0812">Transmembrane</keyword>
<dbReference type="Proteomes" id="UP000243469">
    <property type="component" value="Unassembled WGS sequence"/>
</dbReference>
<reference evidence="9 10" key="1">
    <citation type="submission" date="2017-10" db="EMBL/GenBank/DDBJ databases">
        <title>Novel microbial diversity and functional potential in the marine mammal oral microbiome.</title>
        <authorList>
            <person name="Dudek N.K."/>
            <person name="Sun C.L."/>
            <person name="Burstein D."/>
            <person name="Kantor R.S."/>
            <person name="Aliaga Goltsman D.S."/>
            <person name="Bik E.M."/>
            <person name="Thomas B.C."/>
            <person name="Banfield J.F."/>
            <person name="Relman D.A."/>
        </authorList>
    </citation>
    <scope>NUCLEOTIDE SEQUENCE [LARGE SCALE GENOMIC DNA]</scope>
    <source>
        <strain evidence="9">DOLJORAL78_47_21</strain>
    </source>
</reference>
<dbReference type="InterPro" id="IPR002781">
    <property type="entry name" value="TM_pro_TauE-like"/>
</dbReference>
<feature type="transmembrane region" description="Helical" evidence="8">
    <location>
        <begin position="142"/>
        <end position="166"/>
    </location>
</feature>
<gene>
    <name evidence="9" type="ORF">CSA60_04165</name>
</gene>
<dbReference type="GO" id="GO:0005886">
    <property type="term" value="C:plasma membrane"/>
    <property type="evidence" value="ECO:0007669"/>
    <property type="project" value="UniProtKB-SubCell"/>
</dbReference>
<dbReference type="AlphaFoldDB" id="A0A2G6JJJ6"/>
<feature type="transmembrane region" description="Helical" evidence="8">
    <location>
        <begin position="236"/>
        <end position="254"/>
    </location>
</feature>
<keyword evidence="4 8" id="KW-1003">Cell membrane</keyword>
<name>A0A2G6JJJ6_NEPCE</name>
<evidence type="ECO:0000256" key="6">
    <source>
        <dbReference type="ARBA" id="ARBA00022989"/>
    </source>
</evidence>
<keyword evidence="6 8" id="KW-1133">Transmembrane helix</keyword>
<evidence type="ECO:0000313" key="10">
    <source>
        <dbReference type="Proteomes" id="UP000243469"/>
    </source>
</evidence>
<dbReference type="PANTHER" id="PTHR30269">
    <property type="entry name" value="TRANSMEMBRANE PROTEIN YFCA"/>
    <property type="match status" value="1"/>
</dbReference>
<evidence type="ECO:0000256" key="7">
    <source>
        <dbReference type="ARBA" id="ARBA00023136"/>
    </source>
</evidence>
<dbReference type="InterPro" id="IPR052017">
    <property type="entry name" value="TSUP"/>
</dbReference>
<evidence type="ECO:0000256" key="8">
    <source>
        <dbReference type="RuleBase" id="RU363041"/>
    </source>
</evidence>
<evidence type="ECO:0000313" key="9">
    <source>
        <dbReference type="EMBL" id="PIE23621.1"/>
    </source>
</evidence>
<comment type="similarity">
    <text evidence="2 8">Belongs to the 4-toluene sulfonate uptake permease (TSUP) (TC 2.A.102) family.</text>
</comment>
<evidence type="ECO:0000256" key="1">
    <source>
        <dbReference type="ARBA" id="ARBA00004651"/>
    </source>
</evidence>
<comment type="subcellular location">
    <subcellularLocation>
        <location evidence="1 8">Cell membrane</location>
        <topology evidence="1 8">Multi-pass membrane protein</topology>
    </subcellularLocation>
</comment>
<evidence type="ECO:0000256" key="2">
    <source>
        <dbReference type="ARBA" id="ARBA00009142"/>
    </source>
</evidence>